<keyword evidence="5 8" id="KW-0472">Membrane</keyword>
<comment type="caution">
    <text evidence="10">The sequence shown here is derived from an EMBL/GenBank/DDBJ whole genome shotgun (WGS) entry which is preliminary data.</text>
</comment>
<sequence length="328" mass="38365">MERSSVNSTVLLFDKITQNIYRYGIPPICILGVVGHILNVFLFTRRTLIESSCCNYFLASSCVALFQILFSQPFQFIQHGINIHLTNIWWCRIRFYVAHSAYVASTFLITLASADRFASSCHQVKHRRWADLRVAQKLVPLVIIIACAVNSHILYMFTINYEHRNECWAAHGNIYRFIFDITLLSYVILYPLLIGTFGLLTIYNIRRCHVRQRQSSSSLDYRVRDLQKMTLVQTACVITFTLPYAILKLHRTIKTPRYDDMSDVYWAVERLITCFVDFGCYINDGAGFYIYSLSSITFRRTLMQFIYQHQSRLFYCYQPPKAIIYNVS</sequence>
<evidence type="ECO:0000256" key="3">
    <source>
        <dbReference type="ARBA" id="ARBA00022989"/>
    </source>
</evidence>
<dbReference type="PROSITE" id="PS50262">
    <property type="entry name" value="G_PROTEIN_RECEP_F1_2"/>
    <property type="match status" value="1"/>
</dbReference>
<evidence type="ECO:0000256" key="5">
    <source>
        <dbReference type="ARBA" id="ARBA00023136"/>
    </source>
</evidence>
<name>A0A813TBK8_9BILA</name>
<feature type="transmembrane region" description="Helical" evidence="8">
    <location>
        <begin position="177"/>
        <end position="205"/>
    </location>
</feature>
<dbReference type="SUPFAM" id="SSF81321">
    <property type="entry name" value="Family A G protein-coupled receptor-like"/>
    <property type="match status" value="1"/>
</dbReference>
<evidence type="ECO:0000256" key="4">
    <source>
        <dbReference type="ARBA" id="ARBA00023040"/>
    </source>
</evidence>
<proteinExistence type="predicted"/>
<gene>
    <name evidence="10" type="ORF">ZHD862_LOCUS2700</name>
</gene>
<protein>
    <recommendedName>
        <fullName evidence="9">G-protein coupled receptors family 1 profile domain-containing protein</fullName>
    </recommendedName>
</protein>
<evidence type="ECO:0000256" key="7">
    <source>
        <dbReference type="ARBA" id="ARBA00023224"/>
    </source>
</evidence>
<dbReference type="PANTHER" id="PTHR24243:SF230">
    <property type="entry name" value="G-PROTEIN COUPLED RECEPTORS FAMILY 1 PROFILE DOMAIN-CONTAINING PROTEIN"/>
    <property type="match status" value="1"/>
</dbReference>
<keyword evidence="6" id="KW-0675">Receptor</keyword>
<keyword evidence="7" id="KW-0807">Transducer</keyword>
<dbReference type="Gene3D" id="1.20.1070.10">
    <property type="entry name" value="Rhodopsin 7-helix transmembrane proteins"/>
    <property type="match status" value="1"/>
</dbReference>
<evidence type="ECO:0000313" key="11">
    <source>
        <dbReference type="Proteomes" id="UP000663864"/>
    </source>
</evidence>
<dbReference type="EMBL" id="CAJNOT010000054">
    <property type="protein sequence ID" value="CAF0806724.1"/>
    <property type="molecule type" value="Genomic_DNA"/>
</dbReference>
<evidence type="ECO:0000256" key="6">
    <source>
        <dbReference type="ARBA" id="ARBA00023170"/>
    </source>
</evidence>
<dbReference type="PANTHER" id="PTHR24243">
    <property type="entry name" value="G-PROTEIN COUPLED RECEPTOR"/>
    <property type="match status" value="1"/>
</dbReference>
<keyword evidence="3 8" id="KW-1133">Transmembrane helix</keyword>
<evidence type="ECO:0000313" key="10">
    <source>
        <dbReference type="EMBL" id="CAF0806724.1"/>
    </source>
</evidence>
<organism evidence="10 11">
    <name type="scientific">Rotaria sordida</name>
    <dbReference type="NCBI Taxonomy" id="392033"/>
    <lineage>
        <taxon>Eukaryota</taxon>
        <taxon>Metazoa</taxon>
        <taxon>Spiralia</taxon>
        <taxon>Gnathifera</taxon>
        <taxon>Rotifera</taxon>
        <taxon>Eurotatoria</taxon>
        <taxon>Bdelloidea</taxon>
        <taxon>Philodinida</taxon>
        <taxon>Philodinidae</taxon>
        <taxon>Rotaria</taxon>
    </lineage>
</organism>
<dbReference type="Proteomes" id="UP000663864">
    <property type="component" value="Unassembled WGS sequence"/>
</dbReference>
<reference evidence="10" key="1">
    <citation type="submission" date="2021-02" db="EMBL/GenBank/DDBJ databases">
        <authorList>
            <person name="Nowell W R."/>
        </authorList>
    </citation>
    <scope>NUCLEOTIDE SEQUENCE</scope>
</reference>
<dbReference type="GO" id="GO:0005886">
    <property type="term" value="C:plasma membrane"/>
    <property type="evidence" value="ECO:0007669"/>
    <property type="project" value="TreeGrafter"/>
</dbReference>
<feature type="domain" description="G-protein coupled receptors family 1 profile" evidence="9">
    <location>
        <begin position="35"/>
        <end position="291"/>
    </location>
</feature>
<comment type="subcellular location">
    <subcellularLocation>
        <location evidence="1">Membrane</location>
        <topology evidence="1">Multi-pass membrane protein</topology>
    </subcellularLocation>
</comment>
<dbReference type="InterPro" id="IPR000276">
    <property type="entry name" value="GPCR_Rhodpsn"/>
</dbReference>
<accession>A0A813TBK8</accession>
<feature type="transmembrane region" description="Helical" evidence="8">
    <location>
        <begin position="20"/>
        <end position="44"/>
    </location>
</feature>
<evidence type="ECO:0000256" key="1">
    <source>
        <dbReference type="ARBA" id="ARBA00004141"/>
    </source>
</evidence>
<feature type="transmembrane region" description="Helical" evidence="8">
    <location>
        <begin position="56"/>
        <end position="76"/>
    </location>
</feature>
<feature type="transmembrane region" description="Helical" evidence="8">
    <location>
        <begin position="138"/>
        <end position="157"/>
    </location>
</feature>
<dbReference type="GO" id="GO:0004930">
    <property type="term" value="F:G protein-coupled receptor activity"/>
    <property type="evidence" value="ECO:0007669"/>
    <property type="project" value="UniProtKB-KW"/>
</dbReference>
<keyword evidence="2 8" id="KW-0812">Transmembrane</keyword>
<dbReference type="Pfam" id="PF00001">
    <property type="entry name" value="7tm_1"/>
    <property type="match status" value="1"/>
</dbReference>
<dbReference type="AlphaFoldDB" id="A0A813TBK8"/>
<evidence type="ECO:0000256" key="8">
    <source>
        <dbReference type="SAM" id="Phobius"/>
    </source>
</evidence>
<feature type="transmembrane region" description="Helical" evidence="8">
    <location>
        <begin position="96"/>
        <end position="117"/>
    </location>
</feature>
<evidence type="ECO:0000259" key="9">
    <source>
        <dbReference type="PROSITE" id="PS50262"/>
    </source>
</evidence>
<dbReference type="InterPro" id="IPR017452">
    <property type="entry name" value="GPCR_Rhodpsn_7TM"/>
</dbReference>
<keyword evidence="4" id="KW-0297">G-protein coupled receptor</keyword>
<evidence type="ECO:0000256" key="2">
    <source>
        <dbReference type="ARBA" id="ARBA00022692"/>
    </source>
</evidence>